<dbReference type="Proteomes" id="UP001066276">
    <property type="component" value="Chromosome 6"/>
</dbReference>
<reference evidence="2" key="1">
    <citation type="journal article" date="2022" name="bioRxiv">
        <title>Sequencing and chromosome-scale assembly of the giantPleurodeles waltlgenome.</title>
        <authorList>
            <person name="Brown T."/>
            <person name="Elewa A."/>
            <person name="Iarovenko S."/>
            <person name="Subramanian E."/>
            <person name="Araus A.J."/>
            <person name="Petzold A."/>
            <person name="Susuki M."/>
            <person name="Suzuki K.-i.T."/>
            <person name="Hayashi T."/>
            <person name="Toyoda A."/>
            <person name="Oliveira C."/>
            <person name="Osipova E."/>
            <person name="Leigh N.D."/>
            <person name="Simon A."/>
            <person name="Yun M.H."/>
        </authorList>
    </citation>
    <scope>NUCLEOTIDE SEQUENCE</scope>
    <source>
        <strain evidence="2">20211129_DDA</strain>
        <tissue evidence="2">Liver</tissue>
    </source>
</reference>
<feature type="region of interest" description="Disordered" evidence="1">
    <location>
        <begin position="1"/>
        <end position="67"/>
    </location>
</feature>
<comment type="caution">
    <text evidence="2">The sequence shown here is derived from an EMBL/GenBank/DDBJ whole genome shotgun (WGS) entry which is preliminary data.</text>
</comment>
<proteinExistence type="predicted"/>
<dbReference type="EMBL" id="JANPWB010000010">
    <property type="protein sequence ID" value="KAJ1141666.1"/>
    <property type="molecule type" value="Genomic_DNA"/>
</dbReference>
<name>A0AAV7QMA3_PLEWA</name>
<protein>
    <submittedName>
        <fullName evidence="2">Uncharacterized protein</fullName>
    </submittedName>
</protein>
<evidence type="ECO:0000313" key="3">
    <source>
        <dbReference type="Proteomes" id="UP001066276"/>
    </source>
</evidence>
<accession>A0AAV7QMA3</accession>
<evidence type="ECO:0000256" key="1">
    <source>
        <dbReference type="SAM" id="MobiDB-lite"/>
    </source>
</evidence>
<organism evidence="2 3">
    <name type="scientific">Pleurodeles waltl</name>
    <name type="common">Iberian ribbed newt</name>
    <dbReference type="NCBI Taxonomy" id="8319"/>
    <lineage>
        <taxon>Eukaryota</taxon>
        <taxon>Metazoa</taxon>
        <taxon>Chordata</taxon>
        <taxon>Craniata</taxon>
        <taxon>Vertebrata</taxon>
        <taxon>Euteleostomi</taxon>
        <taxon>Amphibia</taxon>
        <taxon>Batrachia</taxon>
        <taxon>Caudata</taxon>
        <taxon>Salamandroidea</taxon>
        <taxon>Salamandridae</taxon>
        <taxon>Pleurodelinae</taxon>
        <taxon>Pleurodeles</taxon>
    </lineage>
</organism>
<gene>
    <name evidence="2" type="ORF">NDU88_007994</name>
</gene>
<keyword evidence="3" id="KW-1185">Reference proteome</keyword>
<dbReference type="AlphaFoldDB" id="A0AAV7QMA3"/>
<sequence length="67" mass="7521">MQVGGSLSEANVQEEPASLDKAPDAWSEEWYIFPEDTGKLPQPGELQRNGLVPPGRKTLKTQKEDYY</sequence>
<evidence type="ECO:0000313" key="2">
    <source>
        <dbReference type="EMBL" id="KAJ1141666.1"/>
    </source>
</evidence>